<dbReference type="GO" id="GO:0000794">
    <property type="term" value="C:condensed nuclear chromosome"/>
    <property type="evidence" value="ECO:0007669"/>
    <property type="project" value="TreeGrafter"/>
</dbReference>
<dbReference type="PANTHER" id="PTHR15938:SF0">
    <property type="entry name" value="HOMOLOGOUS-PAIRING PROTEIN 2 HOMOLOG"/>
    <property type="match status" value="1"/>
</dbReference>
<dbReference type="InterPro" id="IPR036388">
    <property type="entry name" value="WH-like_DNA-bd_sf"/>
</dbReference>
<dbReference type="Proteomes" id="UP000242146">
    <property type="component" value="Unassembled WGS sequence"/>
</dbReference>
<evidence type="ECO:0000313" key="8">
    <source>
        <dbReference type="EMBL" id="ORX62629.1"/>
    </source>
</evidence>
<dbReference type="GO" id="GO:0000709">
    <property type="term" value="P:meiotic joint molecule formation"/>
    <property type="evidence" value="ECO:0007669"/>
    <property type="project" value="TreeGrafter"/>
</dbReference>
<keyword evidence="3" id="KW-0233">DNA recombination</keyword>
<evidence type="ECO:0000256" key="4">
    <source>
        <dbReference type="ARBA" id="ARBA00023242"/>
    </source>
</evidence>
<keyword evidence="9" id="KW-1185">Reference proteome</keyword>
<dbReference type="GO" id="GO:0010774">
    <property type="term" value="P:meiotic strand invasion involved in reciprocal meiotic recombination"/>
    <property type="evidence" value="ECO:0007669"/>
    <property type="project" value="TreeGrafter"/>
</dbReference>
<sequence>MSKHVLLYLTKVGRPHNAYELCNLIQGKNTKNSMVRHLESLVESGKVVSKVFGKTTIYMAKQETATDIDTNQLDELIQAKSRLLAQAKNTTIQLQQNLKGAKAELTTEAAKKEINRLQDENAKLGQQIKDIKSGETQIITEQALYAADQELTTHRKLWRDRRQTFFQVMDEILTHPKVSRRSLLSAIDFHDDAVPFYKDPMTY</sequence>
<keyword evidence="6" id="KW-0175">Coiled coil</keyword>
<dbReference type="AlphaFoldDB" id="A0A1X2GX08"/>
<evidence type="ECO:0000256" key="1">
    <source>
        <dbReference type="ARBA" id="ARBA00004123"/>
    </source>
</evidence>
<comment type="subcellular location">
    <subcellularLocation>
        <location evidence="1">Nucleus</location>
    </subcellularLocation>
</comment>
<dbReference type="EMBL" id="MCGT01000001">
    <property type="protein sequence ID" value="ORX62629.1"/>
    <property type="molecule type" value="Genomic_DNA"/>
</dbReference>
<comment type="similarity">
    <text evidence="2">Belongs to the HOP2 family.</text>
</comment>
<accession>A0A1X2GX08</accession>
<evidence type="ECO:0000313" key="9">
    <source>
        <dbReference type="Proteomes" id="UP000242146"/>
    </source>
</evidence>
<protein>
    <recommendedName>
        <fullName evidence="7">Homologous-pairing protein 2 winged helix domain-containing protein</fullName>
    </recommendedName>
</protein>
<dbReference type="GO" id="GO:0120231">
    <property type="term" value="C:DNA recombinase auxiliary factor complex"/>
    <property type="evidence" value="ECO:0007669"/>
    <property type="project" value="TreeGrafter"/>
</dbReference>
<dbReference type="OrthoDB" id="272266at2759"/>
<evidence type="ECO:0000259" key="7">
    <source>
        <dbReference type="Pfam" id="PF07106"/>
    </source>
</evidence>
<name>A0A1X2GX08_9FUNG</name>
<dbReference type="STRING" id="101127.A0A1X2GX08"/>
<dbReference type="Gene3D" id="1.10.10.10">
    <property type="entry name" value="Winged helix-like DNA-binding domain superfamily/Winged helix DNA-binding domain"/>
    <property type="match status" value="1"/>
</dbReference>
<evidence type="ECO:0000256" key="5">
    <source>
        <dbReference type="ARBA" id="ARBA00023254"/>
    </source>
</evidence>
<feature type="coiled-coil region" evidence="6">
    <location>
        <begin position="84"/>
        <end position="134"/>
    </location>
</feature>
<evidence type="ECO:0000256" key="6">
    <source>
        <dbReference type="SAM" id="Coils"/>
    </source>
</evidence>
<proteinExistence type="inferred from homology"/>
<keyword evidence="4" id="KW-0539">Nucleus</keyword>
<dbReference type="GO" id="GO:0120230">
    <property type="term" value="F:recombinase activator activity"/>
    <property type="evidence" value="ECO:0007669"/>
    <property type="project" value="TreeGrafter"/>
</dbReference>
<keyword evidence="5" id="KW-0469">Meiosis</keyword>
<dbReference type="GO" id="GO:0003690">
    <property type="term" value="F:double-stranded DNA binding"/>
    <property type="evidence" value="ECO:0007669"/>
    <property type="project" value="TreeGrafter"/>
</dbReference>
<dbReference type="PANTHER" id="PTHR15938">
    <property type="entry name" value="TBP-1 INTERACTING PROTEIN"/>
    <property type="match status" value="1"/>
</dbReference>
<comment type="caution">
    <text evidence="8">The sequence shown here is derived from an EMBL/GenBank/DDBJ whole genome shotgun (WGS) entry which is preliminary data.</text>
</comment>
<organism evidence="8 9">
    <name type="scientific">Hesseltinella vesiculosa</name>
    <dbReference type="NCBI Taxonomy" id="101127"/>
    <lineage>
        <taxon>Eukaryota</taxon>
        <taxon>Fungi</taxon>
        <taxon>Fungi incertae sedis</taxon>
        <taxon>Mucoromycota</taxon>
        <taxon>Mucoromycotina</taxon>
        <taxon>Mucoromycetes</taxon>
        <taxon>Mucorales</taxon>
        <taxon>Cunninghamellaceae</taxon>
        <taxon>Hesseltinella</taxon>
    </lineage>
</organism>
<feature type="domain" description="Homologous-pairing protein 2 winged helix" evidence="7">
    <location>
        <begin position="4"/>
        <end position="61"/>
    </location>
</feature>
<dbReference type="InterPro" id="IPR010776">
    <property type="entry name" value="Hop2_WH_dom"/>
</dbReference>
<reference evidence="8 9" key="1">
    <citation type="submission" date="2016-07" db="EMBL/GenBank/DDBJ databases">
        <title>Pervasive Adenine N6-methylation of Active Genes in Fungi.</title>
        <authorList>
            <consortium name="DOE Joint Genome Institute"/>
            <person name="Mondo S.J."/>
            <person name="Dannebaum R.O."/>
            <person name="Kuo R.C."/>
            <person name="Labutti K."/>
            <person name="Haridas S."/>
            <person name="Kuo A."/>
            <person name="Salamov A."/>
            <person name="Ahrendt S.R."/>
            <person name="Lipzen A."/>
            <person name="Sullivan W."/>
            <person name="Andreopoulos W.B."/>
            <person name="Clum A."/>
            <person name="Lindquist E."/>
            <person name="Daum C."/>
            <person name="Ramamoorthy G.K."/>
            <person name="Gryganskyi A."/>
            <person name="Culley D."/>
            <person name="Magnuson J.K."/>
            <person name="James T.Y."/>
            <person name="O'Malley M.A."/>
            <person name="Stajich J.E."/>
            <person name="Spatafora J.W."/>
            <person name="Visel A."/>
            <person name="Grigoriev I.V."/>
        </authorList>
    </citation>
    <scope>NUCLEOTIDE SEQUENCE [LARGE SCALE GENOMIC DNA]</scope>
    <source>
        <strain evidence="8 9">NRRL 3301</strain>
    </source>
</reference>
<gene>
    <name evidence="8" type="ORF">DM01DRAFT_1369226</name>
</gene>
<evidence type="ECO:0000256" key="3">
    <source>
        <dbReference type="ARBA" id="ARBA00023172"/>
    </source>
</evidence>
<dbReference type="GO" id="GO:0007129">
    <property type="term" value="P:homologous chromosome pairing at meiosis"/>
    <property type="evidence" value="ECO:0007669"/>
    <property type="project" value="TreeGrafter"/>
</dbReference>
<evidence type="ECO:0000256" key="2">
    <source>
        <dbReference type="ARBA" id="ARBA00007922"/>
    </source>
</evidence>
<dbReference type="Pfam" id="PF07106">
    <property type="entry name" value="WHD_TBPIP"/>
    <property type="match status" value="1"/>
</dbReference>